<evidence type="ECO:0000256" key="4">
    <source>
        <dbReference type="SAM" id="MobiDB-lite"/>
    </source>
</evidence>
<evidence type="ECO:0008006" key="7">
    <source>
        <dbReference type="Google" id="ProtNLM"/>
    </source>
</evidence>
<dbReference type="AlphaFoldDB" id="A0A5N5KQ00"/>
<dbReference type="InterPro" id="IPR020568">
    <property type="entry name" value="Ribosomal_Su5_D2-typ_SF"/>
</dbReference>
<organism evidence="5 6">
    <name type="scientific">Salix brachista</name>
    <dbReference type="NCBI Taxonomy" id="2182728"/>
    <lineage>
        <taxon>Eukaryota</taxon>
        <taxon>Viridiplantae</taxon>
        <taxon>Streptophyta</taxon>
        <taxon>Embryophyta</taxon>
        <taxon>Tracheophyta</taxon>
        <taxon>Spermatophyta</taxon>
        <taxon>Magnoliopsida</taxon>
        <taxon>eudicotyledons</taxon>
        <taxon>Gunneridae</taxon>
        <taxon>Pentapetalae</taxon>
        <taxon>rosids</taxon>
        <taxon>fabids</taxon>
        <taxon>Malpighiales</taxon>
        <taxon>Salicaceae</taxon>
        <taxon>Saliceae</taxon>
        <taxon>Salix</taxon>
    </lineage>
</organism>
<proteinExistence type="inferred from homology"/>
<dbReference type="Pfam" id="PF01269">
    <property type="entry name" value="Fibrillarin"/>
    <property type="match status" value="1"/>
</dbReference>
<name>A0A5N5KQ00_9ROSI</name>
<dbReference type="PANTHER" id="PTHR21569:SF1">
    <property type="entry name" value="SMALL RIBOSOMAL SUBUNIT PROTEIN US9M"/>
    <property type="match status" value="1"/>
</dbReference>
<feature type="region of interest" description="Disordered" evidence="4">
    <location>
        <begin position="85"/>
        <end position="159"/>
    </location>
</feature>
<evidence type="ECO:0000256" key="1">
    <source>
        <dbReference type="ARBA" id="ARBA00005251"/>
    </source>
</evidence>
<feature type="compositionally biased region" description="Basic and acidic residues" evidence="4">
    <location>
        <begin position="121"/>
        <end position="132"/>
    </location>
</feature>
<gene>
    <name evidence="5" type="ORF">DKX38_019155</name>
</gene>
<feature type="region of interest" description="Disordered" evidence="4">
    <location>
        <begin position="43"/>
        <end position="63"/>
    </location>
</feature>
<evidence type="ECO:0000256" key="2">
    <source>
        <dbReference type="ARBA" id="ARBA00022980"/>
    </source>
</evidence>
<evidence type="ECO:0000313" key="6">
    <source>
        <dbReference type="Proteomes" id="UP000326939"/>
    </source>
</evidence>
<dbReference type="GO" id="GO:0006412">
    <property type="term" value="P:translation"/>
    <property type="evidence" value="ECO:0007669"/>
    <property type="project" value="InterPro"/>
</dbReference>
<keyword evidence="2" id="KW-0689">Ribosomal protein</keyword>
<dbReference type="EMBL" id="VDCV01000012">
    <property type="protein sequence ID" value="KAB5532485.1"/>
    <property type="molecule type" value="Genomic_DNA"/>
</dbReference>
<dbReference type="PANTHER" id="PTHR21569">
    <property type="entry name" value="RIBOSOMAL PROTEIN S9"/>
    <property type="match status" value="1"/>
</dbReference>
<comment type="caution">
    <text evidence="5">The sequence shown here is derived from an EMBL/GenBank/DDBJ whole genome shotgun (WGS) entry which is preliminary data.</text>
</comment>
<dbReference type="GO" id="GO:0003735">
    <property type="term" value="F:structural constituent of ribosome"/>
    <property type="evidence" value="ECO:0007669"/>
    <property type="project" value="InterPro"/>
</dbReference>
<reference evidence="6" key="1">
    <citation type="journal article" date="2019" name="Gigascience">
        <title>De novo genome assembly of the endangered Acer yangbiense, a plant species with extremely small populations endemic to Yunnan Province, China.</title>
        <authorList>
            <person name="Yang J."/>
            <person name="Wariss H.M."/>
            <person name="Tao L."/>
            <person name="Zhang R."/>
            <person name="Yun Q."/>
            <person name="Hollingsworth P."/>
            <person name="Dao Z."/>
            <person name="Luo G."/>
            <person name="Guo H."/>
            <person name="Ma Y."/>
            <person name="Sun W."/>
        </authorList>
    </citation>
    <scope>NUCLEOTIDE SEQUENCE [LARGE SCALE GENOMIC DNA]</scope>
    <source>
        <strain evidence="6">cv. br00</strain>
    </source>
</reference>
<feature type="compositionally biased region" description="Basic and acidic residues" evidence="4">
    <location>
        <begin position="98"/>
        <end position="108"/>
    </location>
</feature>
<dbReference type="GO" id="GO:0008168">
    <property type="term" value="F:methyltransferase activity"/>
    <property type="evidence" value="ECO:0007669"/>
    <property type="project" value="InterPro"/>
</dbReference>
<dbReference type="InterPro" id="IPR000692">
    <property type="entry name" value="Fibrillarin"/>
</dbReference>
<dbReference type="GO" id="GO:0022627">
    <property type="term" value="C:cytosolic small ribosomal subunit"/>
    <property type="evidence" value="ECO:0007669"/>
    <property type="project" value="TreeGrafter"/>
</dbReference>
<dbReference type="InterPro" id="IPR000754">
    <property type="entry name" value="Ribosomal_uS9"/>
</dbReference>
<dbReference type="FunFam" id="3.30.230.10:FF:000034">
    <property type="entry name" value="30S ribosomal protein S9"/>
    <property type="match status" value="1"/>
</dbReference>
<dbReference type="InterPro" id="IPR014721">
    <property type="entry name" value="Ribsml_uS5_D2-typ_fold_subgr"/>
</dbReference>
<dbReference type="NCBIfam" id="NF001099">
    <property type="entry name" value="PRK00132.1"/>
    <property type="match status" value="1"/>
</dbReference>
<dbReference type="Pfam" id="PF00380">
    <property type="entry name" value="Ribosomal_S9"/>
    <property type="match status" value="1"/>
</dbReference>
<feature type="region of interest" description="Disordered" evidence="4">
    <location>
        <begin position="174"/>
        <end position="193"/>
    </location>
</feature>
<keyword evidence="3" id="KW-0687">Ribonucleoprotein</keyword>
<keyword evidence="6" id="KW-1185">Reference proteome</keyword>
<protein>
    <recommendedName>
        <fullName evidence="7">30S ribosomal protein S9</fullName>
    </recommendedName>
</protein>
<evidence type="ECO:0000313" key="5">
    <source>
        <dbReference type="EMBL" id="KAB5532485.1"/>
    </source>
</evidence>
<dbReference type="Gene3D" id="3.30.200.20">
    <property type="entry name" value="Phosphorylase Kinase, domain 1"/>
    <property type="match status" value="1"/>
</dbReference>
<dbReference type="GO" id="GO:0003723">
    <property type="term" value="F:RNA binding"/>
    <property type="evidence" value="ECO:0007669"/>
    <property type="project" value="InterPro"/>
</dbReference>
<dbReference type="Proteomes" id="UP000326939">
    <property type="component" value="Chromosome 12"/>
</dbReference>
<dbReference type="Gene3D" id="3.30.230.10">
    <property type="match status" value="1"/>
</dbReference>
<dbReference type="HAMAP" id="MF_00532_B">
    <property type="entry name" value="Ribosomal_uS9_B"/>
    <property type="match status" value="1"/>
</dbReference>
<dbReference type="InterPro" id="IPR023035">
    <property type="entry name" value="Ribosomal_uS9_bac/plastid"/>
</dbReference>
<sequence>MAWSRLLPKPSPFRLLSRYLITSRPHNSTSSTFLLLSRPFSTNNDDDDNSNSNSNRNQPGYNIWQLSGENEGHFNSFFPQDSDTGLPGITDSPMTASGKDEESWLKEDENGDEGGGYIFDQLEKDVHNERSVSDIGGGGGEWRTSSLEEKQWSFEDEEKEDTVFDFGESVVRSDGGNVNWGENVPSERSAEEEKMLEKESEDLNAVSSCPNRAFGDLIAASGITDAMLDSLIALKDFDGVEGLPPLSELEEMRYEKNIMKSPRAEIERQKQEEIARARVRQVDDKGRAYGTGRRKCSIARVWVQPGDGKFIVNDKQFDVYFPMLDHRAALLRPFSETKTLGLWDVTCTVKGGGVSGQVGAIQLGISRAMQNWEPDLRPTLRSGGFLTRDPRVVERKKPGKAKARKSFQWVKRETRFALADEVVVVGGFRGGRGFGGGRGVGGGRGSAMKIKGGGGRGRGDGGMKGGSNVVVEPLRHEGVFIAKGKEDALVTKNMVSGETNEDRTKVEYRVWNPLRSKVAAAILGGVDDVWIFTYL</sequence>
<evidence type="ECO:0000256" key="3">
    <source>
        <dbReference type="ARBA" id="ARBA00023274"/>
    </source>
</evidence>
<comment type="similarity">
    <text evidence="1">Belongs to the universal ribosomal protein uS9 family.</text>
</comment>
<accession>A0A5N5KQ00</accession>
<dbReference type="GO" id="GO:0006364">
    <property type="term" value="P:rRNA processing"/>
    <property type="evidence" value="ECO:0007669"/>
    <property type="project" value="InterPro"/>
</dbReference>
<dbReference type="SUPFAM" id="SSF54211">
    <property type="entry name" value="Ribosomal protein S5 domain 2-like"/>
    <property type="match status" value="1"/>
</dbReference>